<evidence type="ECO:0000313" key="3">
    <source>
        <dbReference type="Proteomes" id="UP001225356"/>
    </source>
</evidence>
<keyword evidence="3" id="KW-1185">Reference proteome</keyword>
<feature type="transmembrane region" description="Helical" evidence="1">
    <location>
        <begin position="60"/>
        <end position="76"/>
    </location>
</feature>
<accession>A0ABT9QCT5</accession>
<evidence type="ECO:0000256" key="1">
    <source>
        <dbReference type="SAM" id="Phobius"/>
    </source>
</evidence>
<sequence length="170" mass="18727">MLTLAALAAPASRTVWWHLQEWSTYTRGFTCPLSAESYVLQDVGWLTEISWRTVSAESNGWPTAVMVLGLGAVLALRGRWGTIAGWATAALFVVIAVVFTIPFAIEVVTDECRNALRFRGWNIIAAGPVMHYVGGAVLVVFLSLLRRDETTVMPRRGGRRVRLNGAHDRS</sequence>
<evidence type="ECO:0000313" key="2">
    <source>
        <dbReference type="EMBL" id="MDP9844577.1"/>
    </source>
</evidence>
<organism evidence="2 3">
    <name type="scientific">Streptosporangium lutulentum</name>
    <dbReference type="NCBI Taxonomy" id="1461250"/>
    <lineage>
        <taxon>Bacteria</taxon>
        <taxon>Bacillati</taxon>
        <taxon>Actinomycetota</taxon>
        <taxon>Actinomycetes</taxon>
        <taxon>Streptosporangiales</taxon>
        <taxon>Streptosporangiaceae</taxon>
        <taxon>Streptosporangium</taxon>
    </lineage>
</organism>
<gene>
    <name evidence="2" type="ORF">J2853_003788</name>
</gene>
<name>A0ABT9QCT5_9ACTN</name>
<feature type="transmembrane region" description="Helical" evidence="1">
    <location>
        <begin position="83"/>
        <end position="105"/>
    </location>
</feature>
<keyword evidence="1" id="KW-1133">Transmembrane helix</keyword>
<proteinExistence type="predicted"/>
<dbReference type="RefSeq" id="WP_307559536.1">
    <property type="nucleotide sequence ID" value="NZ_JAUSQU010000001.1"/>
</dbReference>
<comment type="caution">
    <text evidence="2">The sequence shown here is derived from an EMBL/GenBank/DDBJ whole genome shotgun (WGS) entry which is preliminary data.</text>
</comment>
<keyword evidence="1" id="KW-0472">Membrane</keyword>
<reference evidence="2 3" key="1">
    <citation type="submission" date="2023-07" db="EMBL/GenBank/DDBJ databases">
        <title>Sequencing the genomes of 1000 actinobacteria strains.</title>
        <authorList>
            <person name="Klenk H.-P."/>
        </authorList>
    </citation>
    <scope>NUCLEOTIDE SEQUENCE [LARGE SCALE GENOMIC DNA]</scope>
    <source>
        <strain evidence="2 3">DSM 46740</strain>
    </source>
</reference>
<keyword evidence="1" id="KW-0812">Transmembrane</keyword>
<dbReference type="EMBL" id="JAUSQU010000001">
    <property type="protein sequence ID" value="MDP9844577.1"/>
    <property type="molecule type" value="Genomic_DNA"/>
</dbReference>
<feature type="transmembrane region" description="Helical" evidence="1">
    <location>
        <begin position="125"/>
        <end position="145"/>
    </location>
</feature>
<dbReference type="Proteomes" id="UP001225356">
    <property type="component" value="Unassembled WGS sequence"/>
</dbReference>
<protein>
    <submittedName>
        <fullName evidence="2">Uncharacterized protein</fullName>
    </submittedName>
</protein>